<dbReference type="SUPFAM" id="SSF57850">
    <property type="entry name" value="RING/U-box"/>
    <property type="match status" value="1"/>
</dbReference>
<dbReference type="InterPro" id="IPR017907">
    <property type="entry name" value="Znf_RING_CS"/>
</dbReference>
<dbReference type="PROSITE" id="PS00518">
    <property type="entry name" value="ZF_RING_1"/>
    <property type="match status" value="1"/>
</dbReference>
<keyword evidence="1" id="KW-0479">Metal-binding</keyword>
<proteinExistence type="predicted"/>
<sequence>MPGLNYKFLEKPKQQLLCPLCRKPLCDPVQVSTCGHHLCNTCLLEFLSEGLPILYHQETLMKYQYSFN</sequence>
<reference evidence="5" key="2">
    <citation type="submission" date="2025-09" db="UniProtKB">
        <authorList>
            <consortium name="Ensembl"/>
        </authorList>
    </citation>
    <scope>IDENTIFICATION</scope>
</reference>
<evidence type="ECO:0000259" key="4">
    <source>
        <dbReference type="Pfam" id="PF00097"/>
    </source>
</evidence>
<organism evidence="5 6">
    <name type="scientific">Spermophilus dauricus</name>
    <name type="common">Daurian ground squirrel</name>
    <dbReference type="NCBI Taxonomy" id="99837"/>
    <lineage>
        <taxon>Eukaryota</taxon>
        <taxon>Metazoa</taxon>
        <taxon>Chordata</taxon>
        <taxon>Craniata</taxon>
        <taxon>Vertebrata</taxon>
        <taxon>Euteleostomi</taxon>
        <taxon>Mammalia</taxon>
        <taxon>Eutheria</taxon>
        <taxon>Euarchontoglires</taxon>
        <taxon>Glires</taxon>
        <taxon>Rodentia</taxon>
        <taxon>Sciuromorpha</taxon>
        <taxon>Sciuridae</taxon>
        <taxon>Xerinae</taxon>
        <taxon>Marmotini</taxon>
        <taxon>Spermophilus</taxon>
    </lineage>
</organism>
<evidence type="ECO:0000256" key="3">
    <source>
        <dbReference type="ARBA" id="ARBA00022833"/>
    </source>
</evidence>
<keyword evidence="6" id="KW-1185">Reference proteome</keyword>
<name>A0A8C9US31_SPEDA</name>
<evidence type="ECO:0000256" key="1">
    <source>
        <dbReference type="ARBA" id="ARBA00022723"/>
    </source>
</evidence>
<feature type="domain" description="Zinc finger C3HC4 RING-type" evidence="4">
    <location>
        <begin position="18"/>
        <end position="48"/>
    </location>
</feature>
<dbReference type="Ensembl" id="ENSSDAT00000018929.1">
    <property type="protein sequence ID" value="ENSSDAP00000016658.1"/>
    <property type="gene ID" value="ENSSDAG00000015085.1"/>
</dbReference>
<protein>
    <recommendedName>
        <fullName evidence="4">Zinc finger C3HC4 RING-type domain-containing protein</fullName>
    </recommendedName>
</protein>
<accession>A0A8C9US31</accession>
<dbReference type="AlphaFoldDB" id="A0A8C9US31"/>
<dbReference type="Proteomes" id="UP000694422">
    <property type="component" value="Unplaced"/>
</dbReference>
<evidence type="ECO:0000313" key="5">
    <source>
        <dbReference type="Ensembl" id="ENSSDAP00000016658.1"/>
    </source>
</evidence>
<evidence type="ECO:0000256" key="2">
    <source>
        <dbReference type="ARBA" id="ARBA00022771"/>
    </source>
</evidence>
<dbReference type="Pfam" id="PF00097">
    <property type="entry name" value="zf-C3HC4"/>
    <property type="match status" value="1"/>
</dbReference>
<dbReference type="Gene3D" id="3.30.40.10">
    <property type="entry name" value="Zinc/RING finger domain, C3HC4 (zinc finger)"/>
    <property type="match status" value="1"/>
</dbReference>
<keyword evidence="3" id="KW-0862">Zinc</keyword>
<evidence type="ECO:0000313" key="6">
    <source>
        <dbReference type="Proteomes" id="UP000694422"/>
    </source>
</evidence>
<keyword evidence="2" id="KW-0863">Zinc-finger</keyword>
<dbReference type="GO" id="GO:0008270">
    <property type="term" value="F:zinc ion binding"/>
    <property type="evidence" value="ECO:0007669"/>
    <property type="project" value="UniProtKB-KW"/>
</dbReference>
<dbReference type="InterPro" id="IPR013083">
    <property type="entry name" value="Znf_RING/FYVE/PHD"/>
</dbReference>
<reference evidence="5" key="1">
    <citation type="submission" date="2025-08" db="UniProtKB">
        <authorList>
            <consortium name="Ensembl"/>
        </authorList>
    </citation>
    <scope>IDENTIFICATION</scope>
</reference>
<dbReference type="InterPro" id="IPR018957">
    <property type="entry name" value="Znf_C3HC4_RING-type"/>
</dbReference>